<feature type="chain" id="PRO_5046934737" evidence="1">
    <location>
        <begin position="26"/>
        <end position="427"/>
    </location>
</feature>
<evidence type="ECO:0000313" key="3">
    <source>
        <dbReference type="Proteomes" id="UP000070255"/>
    </source>
</evidence>
<evidence type="ECO:0000313" key="2">
    <source>
        <dbReference type="EMBL" id="KWZ39584.1"/>
    </source>
</evidence>
<protein>
    <submittedName>
        <fullName evidence="2">Conjugal transfer protein TraN</fullName>
    </submittedName>
</protein>
<feature type="signal peptide" evidence="1">
    <location>
        <begin position="1"/>
        <end position="25"/>
    </location>
</feature>
<keyword evidence="3" id="KW-1185">Reference proteome</keyword>
<dbReference type="Proteomes" id="UP000070255">
    <property type="component" value="Unassembled WGS sequence"/>
</dbReference>
<dbReference type="InterPro" id="IPR014121">
    <property type="entry name" value="TraN_Ftype"/>
</dbReference>
<gene>
    <name evidence="2" type="ORF">WS72_19475</name>
</gene>
<dbReference type="NCBIfam" id="NF009015">
    <property type="entry name" value="PRK12355.3-1"/>
    <property type="match status" value="1"/>
</dbReference>
<evidence type="ECO:0000256" key="1">
    <source>
        <dbReference type="SAM" id="SignalP"/>
    </source>
</evidence>
<dbReference type="Pfam" id="PF06986">
    <property type="entry name" value="F_T4SS_TraN"/>
    <property type="match status" value="2"/>
</dbReference>
<dbReference type="RefSeq" id="WP_059647375.1">
    <property type="nucleotide sequence ID" value="NZ_CP013423.1"/>
</dbReference>
<proteinExistence type="predicted"/>
<comment type="caution">
    <text evidence="2">The sequence shown here is derived from an EMBL/GenBank/DDBJ whole genome shotgun (WGS) entry which is preliminary data.</text>
</comment>
<name>A0ABR5T8J8_9BURK</name>
<dbReference type="EMBL" id="LNJQ01000003">
    <property type="protein sequence ID" value="KWZ39584.1"/>
    <property type="molecule type" value="Genomic_DNA"/>
</dbReference>
<accession>A0ABR5T8J8</accession>
<reference evidence="2 3" key="1">
    <citation type="submission" date="2015-11" db="EMBL/GenBank/DDBJ databases">
        <authorList>
            <person name="Sahl J."/>
            <person name="Wagner D."/>
            <person name="Keim P."/>
        </authorList>
    </citation>
    <scope>NUCLEOTIDE SEQUENCE [LARGE SCALE GENOMIC DNA]</scope>
    <source>
        <strain evidence="2 3">BDU18</strain>
    </source>
</reference>
<keyword evidence="1" id="KW-0732">Signal</keyword>
<sequence>MTIKFIIGRLDVVRMFAAVALLSMAAIAPRHADAALCQKVSEVCVDGPSTRNINGVNVTRDCWRYEAQYQCRTNEMVNDCQPLRDRGCGQIGSTCISRDNDGTCIQYEQKYQCVDKPEWYSEKTVCDTSAFCQNNANGCFDTSYPPDGDFGRAAAMLEAQRQAGIYGVDANSLEIFKGYMEQCSIKVLGGATIKSCCKSAGGGSAFTNHELLKAGAAVATEAGGEAMRAGSMYVYDSLYNAVDSGILKKGINALDSWGRGLGDGVFNPSFNFYGFSFSFSMANGFQFVSFDPYSFAFQIGMMLIQEWLACDTSEQVTSMKRGQNLCVHVETYCSQKVLGVCIERKERHCCFNSKLAKIVNRGGRAQLGMPMNQCGGFNQAQLQSIDFSQLDMSEFIEDVKPKDLNLNKATDKVKQTVDERVKSYYEQ</sequence>
<organism evidence="2 3">
    <name type="scientific">Burkholderia savannae</name>
    <dbReference type="NCBI Taxonomy" id="1637837"/>
    <lineage>
        <taxon>Bacteria</taxon>
        <taxon>Pseudomonadati</taxon>
        <taxon>Pseudomonadota</taxon>
        <taxon>Betaproteobacteria</taxon>
        <taxon>Burkholderiales</taxon>
        <taxon>Burkholderiaceae</taxon>
        <taxon>Burkholderia</taxon>
        <taxon>pseudomallei group</taxon>
    </lineage>
</organism>